<dbReference type="InterPro" id="IPR011009">
    <property type="entry name" value="Kinase-like_dom_sf"/>
</dbReference>
<keyword evidence="3" id="KW-1185">Reference proteome</keyword>
<evidence type="ECO:0000313" key="3">
    <source>
        <dbReference type="Proteomes" id="UP000664859"/>
    </source>
</evidence>
<dbReference type="GO" id="GO:0005524">
    <property type="term" value="F:ATP binding"/>
    <property type="evidence" value="ECO:0007669"/>
    <property type="project" value="InterPro"/>
</dbReference>
<dbReference type="PANTHER" id="PTHR44329">
    <property type="entry name" value="SERINE/THREONINE-PROTEIN KINASE TNNI3K-RELATED"/>
    <property type="match status" value="1"/>
</dbReference>
<keyword evidence="2" id="KW-0418">Kinase</keyword>
<dbReference type="PROSITE" id="PS00108">
    <property type="entry name" value="PROTEIN_KINASE_ST"/>
    <property type="match status" value="1"/>
</dbReference>
<organism evidence="2 3">
    <name type="scientific">Tribonema minus</name>
    <dbReference type="NCBI Taxonomy" id="303371"/>
    <lineage>
        <taxon>Eukaryota</taxon>
        <taxon>Sar</taxon>
        <taxon>Stramenopiles</taxon>
        <taxon>Ochrophyta</taxon>
        <taxon>PX clade</taxon>
        <taxon>Xanthophyceae</taxon>
        <taxon>Tribonematales</taxon>
        <taxon>Tribonemataceae</taxon>
        <taxon>Tribonema</taxon>
    </lineage>
</organism>
<dbReference type="InterPro" id="IPR051681">
    <property type="entry name" value="Ser/Thr_Kinases-Pseudokinases"/>
</dbReference>
<protein>
    <submittedName>
        <fullName evidence="2">Kinase-like domain-containing protein</fullName>
    </submittedName>
</protein>
<dbReference type="InterPro" id="IPR000719">
    <property type="entry name" value="Prot_kinase_dom"/>
</dbReference>
<dbReference type="EMBL" id="JAFCMP010000445">
    <property type="protein sequence ID" value="KAG5179882.1"/>
    <property type="molecule type" value="Genomic_DNA"/>
</dbReference>
<dbReference type="PANTHER" id="PTHR44329:SF214">
    <property type="entry name" value="PROTEIN KINASE DOMAIN-CONTAINING PROTEIN"/>
    <property type="match status" value="1"/>
</dbReference>
<dbReference type="GO" id="GO:0004674">
    <property type="term" value="F:protein serine/threonine kinase activity"/>
    <property type="evidence" value="ECO:0007669"/>
    <property type="project" value="TreeGrafter"/>
</dbReference>
<dbReference type="PROSITE" id="PS50011">
    <property type="entry name" value="PROTEIN_KINASE_DOM"/>
    <property type="match status" value="1"/>
</dbReference>
<evidence type="ECO:0000259" key="1">
    <source>
        <dbReference type="PROSITE" id="PS50011"/>
    </source>
</evidence>
<name>A0A835YQX3_9STRA</name>
<dbReference type="Proteomes" id="UP000664859">
    <property type="component" value="Unassembled WGS sequence"/>
</dbReference>
<reference evidence="2" key="1">
    <citation type="submission" date="2021-02" db="EMBL/GenBank/DDBJ databases">
        <title>First Annotated Genome of the Yellow-green Alga Tribonema minus.</title>
        <authorList>
            <person name="Mahan K.M."/>
        </authorList>
    </citation>
    <scope>NUCLEOTIDE SEQUENCE</scope>
    <source>
        <strain evidence="2">UTEX B ZZ1240</strain>
    </source>
</reference>
<dbReference type="Gene3D" id="1.10.510.10">
    <property type="entry name" value="Transferase(Phosphotransferase) domain 1"/>
    <property type="match status" value="1"/>
</dbReference>
<dbReference type="SUPFAM" id="SSF56112">
    <property type="entry name" value="Protein kinase-like (PK-like)"/>
    <property type="match status" value="1"/>
</dbReference>
<comment type="caution">
    <text evidence="2">The sequence shown here is derived from an EMBL/GenBank/DDBJ whole genome shotgun (WGS) entry which is preliminary data.</text>
</comment>
<sequence>MGAAWVRCGGGARLDVLRQAARGLAALHARRICHRDIKSHNVVIALRSGGSGGGGSGDGSAWVAKIADLGSAAVLDGSGRVTGEVGTSGWSAPEVFSGGPYGAACDVFSCGVMVWEAAGAWGVPDNPLCGVTEEEYVLELAGGARPPVQARNCYGLSADAYGALLRRTWAQDPAARPTAAELERELAELVRGLRGAGRGG</sequence>
<gene>
    <name evidence="2" type="ORF">JKP88DRAFT_158344</name>
</gene>
<dbReference type="OrthoDB" id="196512at2759"/>
<accession>A0A835YQX3</accession>
<dbReference type="AlphaFoldDB" id="A0A835YQX3"/>
<dbReference type="Pfam" id="PF00069">
    <property type="entry name" value="Pkinase"/>
    <property type="match status" value="1"/>
</dbReference>
<dbReference type="InterPro" id="IPR008271">
    <property type="entry name" value="Ser/Thr_kinase_AS"/>
</dbReference>
<proteinExistence type="predicted"/>
<evidence type="ECO:0000313" key="2">
    <source>
        <dbReference type="EMBL" id="KAG5179882.1"/>
    </source>
</evidence>
<feature type="domain" description="Protein kinase" evidence="1">
    <location>
        <begin position="1"/>
        <end position="190"/>
    </location>
</feature>
<keyword evidence="2" id="KW-0808">Transferase</keyword>
<dbReference type="SMART" id="SM00220">
    <property type="entry name" value="S_TKc"/>
    <property type="match status" value="1"/>
</dbReference>